<dbReference type="GeneID" id="37116729"/>
<evidence type="ECO:0000256" key="2">
    <source>
        <dbReference type="SAM" id="Phobius"/>
    </source>
</evidence>
<evidence type="ECO:0008006" key="5">
    <source>
        <dbReference type="Google" id="ProtNLM"/>
    </source>
</evidence>
<feature type="compositionally biased region" description="Acidic residues" evidence="1">
    <location>
        <begin position="185"/>
        <end position="201"/>
    </location>
</feature>
<keyword evidence="2" id="KW-0472">Membrane</keyword>
<keyword evidence="4" id="KW-1185">Reference proteome</keyword>
<reference evidence="3 4" key="1">
    <citation type="submission" date="2016-12" db="EMBL/GenBank/DDBJ databases">
        <title>The genomes of Aspergillus section Nigri reveals drivers in fungal speciation.</title>
        <authorList>
            <consortium name="DOE Joint Genome Institute"/>
            <person name="Vesth T.C."/>
            <person name="Nybo J."/>
            <person name="Theobald S."/>
            <person name="Brandl J."/>
            <person name="Frisvad J.C."/>
            <person name="Nielsen K.F."/>
            <person name="Lyhne E.K."/>
            <person name="Kogle M.E."/>
            <person name="Kuo A."/>
            <person name="Riley R."/>
            <person name="Clum A."/>
            <person name="Nolan M."/>
            <person name="Lipzen A."/>
            <person name="Salamov A."/>
            <person name="Henrissat B."/>
            <person name="Wiebenga A."/>
            <person name="De Vries R.P."/>
            <person name="Grigoriev I.V."/>
            <person name="Mortensen U.H."/>
            <person name="Andersen M.R."/>
            <person name="Baker S.E."/>
        </authorList>
    </citation>
    <scope>NUCLEOTIDE SEQUENCE [LARGE SCALE GENOMIC DNA]</scope>
    <source>
        <strain evidence="3 4">CBS 115572</strain>
    </source>
</reference>
<sequence length="209" mass="22379">MPPNPTPVLTLSSLTISTLLLLTSFILTTYTLTTYLHQATHLTSLVAKVHIYNHPILITTSYHIFATIFTSAVFLTLAFTTRRSTSKSTSAPVSWVLKGSVVLGLIFLTASLIAFTVILATGEVGFGASVGPRVTVYLDESANELVYRDDGTGVAGVVLGWVGWGAGVVSCVMMFVGGRRNGTNEEGDMEKEVNVEEESEVGSDSGRRE</sequence>
<dbReference type="OrthoDB" id="3596006at2759"/>
<accession>A0A317WBG3</accession>
<feature type="transmembrane region" description="Helical" evidence="2">
    <location>
        <begin position="101"/>
        <end position="122"/>
    </location>
</feature>
<evidence type="ECO:0000256" key="1">
    <source>
        <dbReference type="SAM" id="MobiDB-lite"/>
    </source>
</evidence>
<name>A0A317WBG3_9EURO</name>
<gene>
    <name evidence="3" type="ORF">BO94DRAFT_566852</name>
</gene>
<dbReference type="Proteomes" id="UP000246702">
    <property type="component" value="Unassembled WGS sequence"/>
</dbReference>
<keyword evidence="2" id="KW-0812">Transmembrane</keyword>
<organism evidence="3 4">
    <name type="scientific">Aspergillus sclerotioniger CBS 115572</name>
    <dbReference type="NCBI Taxonomy" id="1450535"/>
    <lineage>
        <taxon>Eukaryota</taxon>
        <taxon>Fungi</taxon>
        <taxon>Dikarya</taxon>
        <taxon>Ascomycota</taxon>
        <taxon>Pezizomycotina</taxon>
        <taxon>Eurotiomycetes</taxon>
        <taxon>Eurotiomycetidae</taxon>
        <taxon>Eurotiales</taxon>
        <taxon>Aspergillaceae</taxon>
        <taxon>Aspergillus</taxon>
        <taxon>Aspergillus subgen. Circumdati</taxon>
    </lineage>
</organism>
<keyword evidence="2" id="KW-1133">Transmembrane helix</keyword>
<feature type="transmembrane region" description="Helical" evidence="2">
    <location>
        <begin position="56"/>
        <end position="80"/>
    </location>
</feature>
<comment type="caution">
    <text evidence="3">The sequence shown here is derived from an EMBL/GenBank/DDBJ whole genome shotgun (WGS) entry which is preliminary data.</text>
</comment>
<feature type="region of interest" description="Disordered" evidence="1">
    <location>
        <begin position="183"/>
        <end position="209"/>
    </location>
</feature>
<dbReference type="EMBL" id="MSFK01000018">
    <property type="protein sequence ID" value="PWY83683.1"/>
    <property type="molecule type" value="Genomic_DNA"/>
</dbReference>
<dbReference type="AlphaFoldDB" id="A0A317WBG3"/>
<evidence type="ECO:0000313" key="4">
    <source>
        <dbReference type="Proteomes" id="UP000246702"/>
    </source>
</evidence>
<dbReference type="RefSeq" id="XP_025466151.1">
    <property type="nucleotide sequence ID" value="XM_025614586.1"/>
</dbReference>
<feature type="transmembrane region" description="Helical" evidence="2">
    <location>
        <begin position="154"/>
        <end position="176"/>
    </location>
</feature>
<proteinExistence type="predicted"/>
<evidence type="ECO:0000313" key="3">
    <source>
        <dbReference type="EMBL" id="PWY83683.1"/>
    </source>
</evidence>
<protein>
    <recommendedName>
        <fullName evidence="5">MARVEL domain-containing protein</fullName>
    </recommendedName>
</protein>
<feature type="transmembrane region" description="Helical" evidence="2">
    <location>
        <begin position="12"/>
        <end position="36"/>
    </location>
</feature>